<dbReference type="AlphaFoldDB" id="A0A383UNT6"/>
<dbReference type="VEuPathDB" id="FungiDB:BLGHR1_11762"/>
<evidence type="ECO:0000313" key="1">
    <source>
        <dbReference type="EMBL" id="SZF01010.1"/>
    </source>
</evidence>
<dbReference type="Proteomes" id="UP000275772">
    <property type="component" value="Unassembled WGS sequence"/>
</dbReference>
<organism evidence="1 2">
    <name type="scientific">Blumeria hordei</name>
    <name type="common">Barley powdery mildew</name>
    <name type="synonym">Blumeria graminis f. sp. hordei</name>
    <dbReference type="NCBI Taxonomy" id="2867405"/>
    <lineage>
        <taxon>Eukaryota</taxon>
        <taxon>Fungi</taxon>
        <taxon>Dikarya</taxon>
        <taxon>Ascomycota</taxon>
        <taxon>Pezizomycotina</taxon>
        <taxon>Leotiomycetes</taxon>
        <taxon>Erysiphales</taxon>
        <taxon>Erysiphaceae</taxon>
        <taxon>Blumeria</taxon>
    </lineage>
</organism>
<sequence length="158" mass="17369">MGVQVDLRISENVSGSTRKSLAGEFTDPQSILLGAYSARAVDEMKGARTSCLHRRGTLGCVRTSSRLRVENERVSSAGKINSERQEPQGLEGTIESRTMIFTVFVIRPKVILSADMVTSMIACSSSVDVVPHDHFSWRTALTRALVDFALRILADRPM</sequence>
<gene>
    <name evidence="1" type="ORF">BLGHR1_11762</name>
</gene>
<accession>A0A383UNT6</accession>
<protein>
    <submittedName>
        <fullName evidence="1">Uncharacterized protein</fullName>
    </submittedName>
</protein>
<name>A0A383UNT6_BLUHO</name>
<reference evidence="1 2" key="1">
    <citation type="submission" date="2017-11" db="EMBL/GenBank/DDBJ databases">
        <authorList>
            <person name="Kracher B."/>
        </authorList>
    </citation>
    <scope>NUCLEOTIDE SEQUENCE [LARGE SCALE GENOMIC DNA]</scope>
    <source>
        <strain evidence="1 2">RACE1</strain>
    </source>
</reference>
<evidence type="ECO:0000313" key="2">
    <source>
        <dbReference type="Proteomes" id="UP000275772"/>
    </source>
</evidence>
<proteinExistence type="predicted"/>
<dbReference type="EMBL" id="UNSH01000035">
    <property type="protein sequence ID" value="SZF01010.1"/>
    <property type="molecule type" value="Genomic_DNA"/>
</dbReference>